<feature type="transmembrane region" description="Helical" evidence="10">
    <location>
        <begin position="418"/>
        <end position="434"/>
    </location>
</feature>
<evidence type="ECO:0000313" key="12">
    <source>
        <dbReference type="Proteomes" id="UP001058860"/>
    </source>
</evidence>
<dbReference type="InterPro" id="IPR050368">
    <property type="entry name" value="ClC-type_chloride_channel"/>
</dbReference>
<protein>
    <submittedName>
        <fullName evidence="11">Chloride channel protein</fullName>
    </submittedName>
</protein>
<keyword evidence="5" id="KW-0406">Ion transport</keyword>
<keyword evidence="3 10" id="KW-0812">Transmembrane</keyword>
<keyword evidence="9" id="KW-0407">Ion channel</keyword>
<evidence type="ECO:0000256" key="3">
    <source>
        <dbReference type="ARBA" id="ARBA00022692"/>
    </source>
</evidence>
<dbReference type="EMBL" id="CP088295">
    <property type="protein sequence ID" value="UUY03939.1"/>
    <property type="molecule type" value="Genomic_DNA"/>
</dbReference>
<keyword evidence="2" id="KW-0813">Transport</keyword>
<dbReference type="PRINTS" id="PR00762">
    <property type="entry name" value="CLCHANNEL"/>
</dbReference>
<comment type="subcellular location">
    <subcellularLocation>
        <location evidence="1">Membrane</location>
        <topology evidence="1">Multi-pass membrane protein</topology>
    </subcellularLocation>
</comment>
<evidence type="ECO:0000256" key="2">
    <source>
        <dbReference type="ARBA" id="ARBA00022448"/>
    </source>
</evidence>
<dbReference type="RefSeq" id="WP_353864438.1">
    <property type="nucleotide sequence ID" value="NZ_CP088295.1"/>
</dbReference>
<dbReference type="PANTHER" id="PTHR43427:SF6">
    <property type="entry name" value="CHLORIDE CHANNEL PROTEIN CLC-E"/>
    <property type="match status" value="1"/>
</dbReference>
<feature type="transmembrane region" description="Helical" evidence="10">
    <location>
        <begin position="249"/>
        <end position="270"/>
    </location>
</feature>
<keyword evidence="6 10" id="KW-0472">Membrane</keyword>
<feature type="transmembrane region" description="Helical" evidence="10">
    <location>
        <begin position="201"/>
        <end position="223"/>
    </location>
</feature>
<evidence type="ECO:0000256" key="1">
    <source>
        <dbReference type="ARBA" id="ARBA00004141"/>
    </source>
</evidence>
<evidence type="ECO:0000256" key="6">
    <source>
        <dbReference type="ARBA" id="ARBA00023136"/>
    </source>
</evidence>
<feature type="transmembrane region" description="Helical" evidence="10">
    <location>
        <begin position="23"/>
        <end position="45"/>
    </location>
</feature>
<feature type="transmembrane region" description="Helical" evidence="10">
    <location>
        <begin position="382"/>
        <end position="406"/>
    </location>
</feature>
<evidence type="ECO:0000256" key="5">
    <source>
        <dbReference type="ARBA" id="ARBA00023065"/>
    </source>
</evidence>
<sequence>MSASAQPELTSEQADEIIRGRPFVGLLVLAGIVGFVVSFAAWLFLEGTYQLQQLLFKNLPDSVGIDGELPLWYLVVVLAVAGVIVAFAVARLPGKGGHIPAHGLAGGDPAQPIDVPGIMLAAVGSIGFGLVLGPEAPLIALGTGLAIYTVHLTRREVPPQAMMIIAAGGSFAALSFIFESPIIAAIILIEATGLGGAQQRLVLLPGLLAAGLGSLVSIGIGSVTGLNTSDYALGALPLPKFDEPSVADFFWAILLAAVIAVVVQLMLRIGRETEKLATPRPFVVLPAVGVAVAVLAFIFGAATDQSSVSVLLSGQDALPVLISGADDWPLATLALLLLCKGLAYSLSLGSFRGGPTFPALFLGAAAGLMAAELPGFSETSAVAVGMAAAAVAVLRLPLSAAVLGILLTAEAGAGSSPLIIVAVVVAMIITLRFSNRMEPAPDATAPG</sequence>
<organism evidence="11 12">
    <name type="scientific">Svornostia abyssi</name>
    <dbReference type="NCBI Taxonomy" id="2898438"/>
    <lineage>
        <taxon>Bacteria</taxon>
        <taxon>Bacillati</taxon>
        <taxon>Actinomycetota</taxon>
        <taxon>Thermoleophilia</taxon>
        <taxon>Solirubrobacterales</taxon>
        <taxon>Baekduiaceae</taxon>
        <taxon>Svornostia</taxon>
    </lineage>
</organism>
<keyword evidence="12" id="KW-1185">Reference proteome</keyword>
<feature type="transmembrane region" description="Helical" evidence="10">
    <location>
        <begin position="71"/>
        <end position="92"/>
    </location>
</feature>
<evidence type="ECO:0000256" key="7">
    <source>
        <dbReference type="ARBA" id="ARBA00023173"/>
    </source>
</evidence>
<keyword evidence="8" id="KW-0868">Chloride</keyword>
<dbReference type="Gene3D" id="1.10.3080.10">
    <property type="entry name" value="Clc chloride channel"/>
    <property type="match status" value="1"/>
</dbReference>
<proteinExistence type="predicted"/>
<feature type="transmembrane region" description="Helical" evidence="10">
    <location>
        <begin position="161"/>
        <end position="189"/>
    </location>
</feature>
<feature type="transmembrane region" description="Helical" evidence="10">
    <location>
        <begin position="282"/>
        <end position="302"/>
    </location>
</feature>
<accession>A0ABY5PGY9</accession>
<dbReference type="SUPFAM" id="SSF81340">
    <property type="entry name" value="Clc chloride channel"/>
    <property type="match status" value="1"/>
</dbReference>
<evidence type="ECO:0000256" key="9">
    <source>
        <dbReference type="ARBA" id="ARBA00023303"/>
    </source>
</evidence>
<dbReference type="InterPro" id="IPR014743">
    <property type="entry name" value="Cl-channel_core"/>
</dbReference>
<dbReference type="Pfam" id="PF00654">
    <property type="entry name" value="Voltage_CLC"/>
    <property type="match status" value="1"/>
</dbReference>
<dbReference type="Proteomes" id="UP001058860">
    <property type="component" value="Chromosome"/>
</dbReference>
<feature type="transmembrane region" description="Helical" evidence="10">
    <location>
        <begin position="328"/>
        <end position="347"/>
    </location>
</feature>
<name>A0ABY5PGY9_9ACTN</name>
<dbReference type="InterPro" id="IPR001807">
    <property type="entry name" value="ClC"/>
</dbReference>
<dbReference type="PANTHER" id="PTHR43427">
    <property type="entry name" value="CHLORIDE CHANNEL PROTEIN CLC-E"/>
    <property type="match status" value="1"/>
</dbReference>
<evidence type="ECO:0000256" key="4">
    <source>
        <dbReference type="ARBA" id="ARBA00022989"/>
    </source>
</evidence>
<keyword evidence="4 10" id="KW-1133">Transmembrane helix</keyword>
<evidence type="ECO:0000256" key="8">
    <source>
        <dbReference type="ARBA" id="ARBA00023214"/>
    </source>
</evidence>
<reference evidence="12" key="1">
    <citation type="submission" date="2021-11" db="EMBL/GenBank/DDBJ databases">
        <title>Cultivation dependent microbiological survey of springs from the worlds oldest radium mine currently devoted to the extraction of radon-saturated water.</title>
        <authorList>
            <person name="Kapinusova G."/>
            <person name="Smrhova T."/>
            <person name="Strejcek M."/>
            <person name="Suman J."/>
            <person name="Jani K."/>
            <person name="Pajer P."/>
            <person name="Uhlik O."/>
        </authorList>
    </citation>
    <scope>NUCLEOTIDE SEQUENCE [LARGE SCALE GENOMIC DNA]</scope>
    <source>
        <strain evidence="12">J379</strain>
    </source>
</reference>
<evidence type="ECO:0000256" key="10">
    <source>
        <dbReference type="SAM" id="Phobius"/>
    </source>
</evidence>
<keyword evidence="7" id="KW-0869">Chloride channel</keyword>
<evidence type="ECO:0000313" key="11">
    <source>
        <dbReference type="EMBL" id="UUY03939.1"/>
    </source>
</evidence>
<feature type="transmembrane region" description="Helical" evidence="10">
    <location>
        <begin position="359"/>
        <end position="376"/>
    </location>
</feature>
<gene>
    <name evidence="11" type="ORF">LRS13_25370</name>
</gene>